<accession>A0A061S146</accession>
<protein>
    <submittedName>
        <fullName evidence="2">Uncharacterized protein</fullName>
    </submittedName>
</protein>
<evidence type="ECO:0000313" key="2">
    <source>
        <dbReference type="EMBL" id="JAC76526.1"/>
    </source>
</evidence>
<feature type="region of interest" description="Disordered" evidence="1">
    <location>
        <begin position="60"/>
        <end position="85"/>
    </location>
</feature>
<name>A0A061S146_9CHLO</name>
<proteinExistence type="predicted"/>
<evidence type="ECO:0000256" key="1">
    <source>
        <dbReference type="SAM" id="MobiDB-lite"/>
    </source>
</evidence>
<dbReference type="EMBL" id="GBEZ01009042">
    <property type="protein sequence ID" value="JAC76526.1"/>
    <property type="molecule type" value="Transcribed_RNA"/>
</dbReference>
<reference evidence="2" key="1">
    <citation type="submission" date="2014-05" db="EMBL/GenBank/DDBJ databases">
        <title>The transcriptome of the halophilic microalga Tetraselmis sp. GSL018 isolated from the Great Salt Lake, Utah.</title>
        <authorList>
            <person name="Jinkerson R.E."/>
            <person name="D'Adamo S."/>
            <person name="Posewitz M.C."/>
        </authorList>
    </citation>
    <scope>NUCLEOTIDE SEQUENCE</scope>
    <source>
        <strain evidence="2">GSL018</strain>
    </source>
</reference>
<gene>
    <name evidence="2" type="ORF">TSPGSL018_19913</name>
</gene>
<dbReference type="AlphaFoldDB" id="A0A061S146"/>
<sequence length="85" mass="8754">REGLCQNGTPGVILPASDGRRAQGISGGNPYGYACGIAAVVKRWGGAKRRLGAAGQPLEDEWEGCSAGDEGSARRGNRVGRTRGL</sequence>
<organism evidence="2">
    <name type="scientific">Tetraselmis sp. GSL018</name>
    <dbReference type="NCBI Taxonomy" id="582737"/>
    <lineage>
        <taxon>Eukaryota</taxon>
        <taxon>Viridiplantae</taxon>
        <taxon>Chlorophyta</taxon>
        <taxon>core chlorophytes</taxon>
        <taxon>Chlorodendrophyceae</taxon>
        <taxon>Chlorodendrales</taxon>
        <taxon>Chlorodendraceae</taxon>
        <taxon>Tetraselmis</taxon>
    </lineage>
</organism>
<feature type="compositionally biased region" description="Basic residues" evidence="1">
    <location>
        <begin position="75"/>
        <end position="85"/>
    </location>
</feature>
<feature type="non-terminal residue" evidence="2">
    <location>
        <position position="1"/>
    </location>
</feature>